<proteinExistence type="predicted"/>
<protein>
    <recommendedName>
        <fullName evidence="2">SCP domain-containing protein</fullName>
    </recommendedName>
</protein>
<accession>A0ABP9NYH5</accession>
<evidence type="ECO:0000259" key="2">
    <source>
        <dbReference type="Pfam" id="PF00188"/>
    </source>
</evidence>
<comment type="caution">
    <text evidence="3">The sequence shown here is derived from an EMBL/GenBank/DDBJ whole genome shotgun (WGS) entry which is preliminary data.</text>
</comment>
<reference evidence="4" key="1">
    <citation type="journal article" date="2019" name="Int. J. Syst. Evol. Microbiol.">
        <title>The Global Catalogue of Microorganisms (GCM) 10K type strain sequencing project: providing services to taxonomists for standard genome sequencing and annotation.</title>
        <authorList>
            <consortium name="The Broad Institute Genomics Platform"/>
            <consortium name="The Broad Institute Genome Sequencing Center for Infectious Disease"/>
            <person name="Wu L."/>
            <person name="Ma J."/>
        </authorList>
    </citation>
    <scope>NUCLEOTIDE SEQUENCE [LARGE SCALE GENOMIC DNA]</scope>
    <source>
        <strain evidence="4">JCM 18302</strain>
    </source>
</reference>
<dbReference type="Gene3D" id="3.40.33.10">
    <property type="entry name" value="CAP"/>
    <property type="match status" value="1"/>
</dbReference>
<dbReference type="CDD" id="cd05379">
    <property type="entry name" value="CAP_bacterial"/>
    <property type="match status" value="1"/>
</dbReference>
<feature type="region of interest" description="Disordered" evidence="1">
    <location>
        <begin position="145"/>
        <end position="175"/>
    </location>
</feature>
<evidence type="ECO:0000313" key="4">
    <source>
        <dbReference type="Proteomes" id="UP001500804"/>
    </source>
</evidence>
<dbReference type="InterPro" id="IPR035940">
    <property type="entry name" value="CAP_sf"/>
</dbReference>
<dbReference type="PANTHER" id="PTHR31157">
    <property type="entry name" value="SCP DOMAIN-CONTAINING PROTEIN"/>
    <property type="match status" value="1"/>
</dbReference>
<feature type="compositionally biased region" description="Pro residues" evidence="1">
    <location>
        <begin position="157"/>
        <end position="169"/>
    </location>
</feature>
<feature type="domain" description="SCP" evidence="2">
    <location>
        <begin position="187"/>
        <end position="294"/>
    </location>
</feature>
<dbReference type="EMBL" id="BAABJO010000036">
    <property type="protein sequence ID" value="GAA5137066.1"/>
    <property type="molecule type" value="Genomic_DNA"/>
</dbReference>
<dbReference type="InterPro" id="IPR014044">
    <property type="entry name" value="CAP_dom"/>
</dbReference>
<dbReference type="PANTHER" id="PTHR31157:SF1">
    <property type="entry name" value="SCP DOMAIN-CONTAINING PROTEIN"/>
    <property type="match status" value="1"/>
</dbReference>
<organism evidence="3 4">
    <name type="scientific">Pseudonocardia adelaidensis</name>
    <dbReference type="NCBI Taxonomy" id="648754"/>
    <lineage>
        <taxon>Bacteria</taxon>
        <taxon>Bacillati</taxon>
        <taxon>Actinomycetota</taxon>
        <taxon>Actinomycetes</taxon>
        <taxon>Pseudonocardiales</taxon>
        <taxon>Pseudonocardiaceae</taxon>
        <taxon>Pseudonocardia</taxon>
    </lineage>
</organism>
<evidence type="ECO:0000313" key="3">
    <source>
        <dbReference type="EMBL" id="GAA5137066.1"/>
    </source>
</evidence>
<dbReference type="Proteomes" id="UP001500804">
    <property type="component" value="Unassembled WGS sequence"/>
</dbReference>
<keyword evidence="4" id="KW-1185">Reference proteome</keyword>
<sequence length="298" mass="31155">MTFAFGDDHDAAVREVASAADKAEFERLGTGPPAETDALHVAVHPCRQAHRLVAAGDHELLAYPFVPPNRSNAGAQMLALATGVVLVAGVAVATFPDGVVPTDLRTDAIAASTGSPFGAEVVPRAAQVDDRPPPTEVSTMHAYASVPGATSGGPVDTPEPPPPPPPAPAAPKREPIAVGGTMGEVISLTNQRRREAGCGDLAPDARLTRAAQGHASDMNEKGYFDHVSRDGRRFEQRVRAAGYPRPGAEIIAKGQTSASQVVREWMASPSHRSAMLTCAFTTVGAARSGNYWVQEFGK</sequence>
<dbReference type="SUPFAM" id="SSF55797">
    <property type="entry name" value="PR-1-like"/>
    <property type="match status" value="1"/>
</dbReference>
<gene>
    <name evidence="3" type="ORF">GCM10023320_69190</name>
</gene>
<dbReference type="Pfam" id="PF00188">
    <property type="entry name" value="CAP"/>
    <property type="match status" value="1"/>
</dbReference>
<name>A0ABP9NYH5_9PSEU</name>
<evidence type="ECO:0000256" key="1">
    <source>
        <dbReference type="SAM" id="MobiDB-lite"/>
    </source>
</evidence>